<proteinExistence type="predicted"/>
<evidence type="ECO:0000313" key="3">
    <source>
        <dbReference type="Proteomes" id="UP000214746"/>
    </source>
</evidence>
<feature type="transmembrane region" description="Helical" evidence="1">
    <location>
        <begin position="35"/>
        <end position="51"/>
    </location>
</feature>
<dbReference type="AlphaFoldDB" id="A0A2W1NLN8"/>
<dbReference type="InterPro" id="IPR019649">
    <property type="entry name" value="DUF2512"/>
</dbReference>
<reference evidence="2" key="1">
    <citation type="submission" date="2018-06" db="EMBL/GenBank/DDBJ databases">
        <title>Paenibacillus xerothermodurans sp. nov. an extremely dry heat resistant spore forming bacterium isolated from the soil of Cape Canaveral, Florida.</title>
        <authorList>
            <person name="Seuylemezian A."/>
            <person name="Kaur N."/>
            <person name="Patil P."/>
            <person name="Patil P."/>
            <person name="Mayilraj S."/>
            <person name="Vaishampayan P."/>
        </authorList>
    </citation>
    <scope>NUCLEOTIDE SEQUENCE [LARGE SCALE GENOMIC DNA]</scope>
    <source>
        <strain evidence="2">ATCC 27380</strain>
    </source>
</reference>
<evidence type="ECO:0000313" key="2">
    <source>
        <dbReference type="EMBL" id="PZE20365.1"/>
    </source>
</evidence>
<keyword evidence="1" id="KW-0472">Membrane</keyword>
<gene>
    <name evidence="2" type="ORF">CBW46_013055</name>
</gene>
<evidence type="ECO:0000256" key="1">
    <source>
        <dbReference type="SAM" id="Phobius"/>
    </source>
</evidence>
<protein>
    <submittedName>
        <fullName evidence="2">DUF2512 family protein</fullName>
    </submittedName>
</protein>
<keyword evidence="3" id="KW-1185">Reference proteome</keyword>
<sequence length="115" mass="12713">MMARFLVKLLLGSVVLIPLLYYLTAADVSEIVTAVVLFLLIDFFVGDQFILRLTNNMVATVADAGAAGIYFWLVAYWNEWDLTASELLAVVVVVGLFEAIFHRILGMWDAGRGAI</sequence>
<feature type="transmembrane region" description="Helical" evidence="1">
    <location>
        <begin position="58"/>
        <end position="75"/>
    </location>
</feature>
<accession>A0A2W1NLN8</accession>
<dbReference type="Proteomes" id="UP000214746">
    <property type="component" value="Unassembled WGS sequence"/>
</dbReference>
<name>A0A2W1NLN8_PAEXE</name>
<keyword evidence="1" id="KW-1133">Transmembrane helix</keyword>
<dbReference type="Pfam" id="PF10710">
    <property type="entry name" value="DUF2512"/>
    <property type="match status" value="1"/>
</dbReference>
<feature type="transmembrane region" description="Helical" evidence="1">
    <location>
        <begin position="87"/>
        <end position="105"/>
    </location>
</feature>
<organism evidence="2 3">
    <name type="scientific">Paenibacillus xerothermodurans</name>
    <dbReference type="NCBI Taxonomy" id="1977292"/>
    <lineage>
        <taxon>Bacteria</taxon>
        <taxon>Bacillati</taxon>
        <taxon>Bacillota</taxon>
        <taxon>Bacilli</taxon>
        <taxon>Bacillales</taxon>
        <taxon>Paenibacillaceae</taxon>
        <taxon>Paenibacillus</taxon>
    </lineage>
</organism>
<dbReference type="EMBL" id="NHRJ02000007">
    <property type="protein sequence ID" value="PZE20365.1"/>
    <property type="molecule type" value="Genomic_DNA"/>
</dbReference>
<dbReference type="RefSeq" id="WP_089200446.1">
    <property type="nucleotide sequence ID" value="NZ_NHRJ02000007.1"/>
</dbReference>
<dbReference type="OrthoDB" id="2111682at2"/>
<keyword evidence="1" id="KW-0812">Transmembrane</keyword>
<comment type="caution">
    <text evidence="2">The sequence shown here is derived from an EMBL/GenBank/DDBJ whole genome shotgun (WGS) entry which is preliminary data.</text>
</comment>